<evidence type="ECO:0008006" key="4">
    <source>
        <dbReference type="Google" id="ProtNLM"/>
    </source>
</evidence>
<comment type="caution">
    <text evidence="2">The sequence shown here is derived from an EMBL/GenBank/DDBJ whole genome shotgun (WGS) entry which is preliminary data.</text>
</comment>
<accession>A0A2A9FII9</accession>
<evidence type="ECO:0000256" key="1">
    <source>
        <dbReference type="SAM" id="MobiDB-lite"/>
    </source>
</evidence>
<gene>
    <name evidence="2" type="ORF">ATK36_5480</name>
</gene>
<dbReference type="PANTHER" id="PTHR30163:SF8">
    <property type="entry name" value="LYTIC MUREIN TRANSGLYCOSYLASE"/>
    <property type="match status" value="1"/>
</dbReference>
<sequence>MREMTGNARRRTLAFRFAGLLAVLVLAAGWVLLASRLTQPLKSSTTTRVPPMQVSAASVAPGSATPASADSAGTRPSTLAGLAGWAHRVARVTGVPARALEAYGNGELRIRATRPDCRLSWATLAGLGRIESDHGQYGGAKLGSDGRPTVPIVGTPSPGALGSQGRTHARALGPMQFMPGTWSHWGTGDPQQIDNAALAAARYLCAGGHDLSTAAGWWSAVLSYDDSVEFARKVFTAADRYARATANLGG</sequence>
<dbReference type="GO" id="GO:0009253">
    <property type="term" value="P:peptidoglycan catabolic process"/>
    <property type="evidence" value="ECO:0007669"/>
    <property type="project" value="TreeGrafter"/>
</dbReference>
<dbReference type="SUPFAM" id="SSF53955">
    <property type="entry name" value="Lysozyme-like"/>
    <property type="match status" value="1"/>
</dbReference>
<protein>
    <recommendedName>
        <fullName evidence="4">Membrane-bound lytic murein transglycosylase B</fullName>
    </recommendedName>
</protein>
<evidence type="ECO:0000313" key="2">
    <source>
        <dbReference type="EMBL" id="PFG50265.1"/>
    </source>
</evidence>
<dbReference type="InterPro" id="IPR023346">
    <property type="entry name" value="Lysozyme-like_dom_sf"/>
</dbReference>
<dbReference type="EMBL" id="PDJK01000002">
    <property type="protein sequence ID" value="PFG50265.1"/>
    <property type="molecule type" value="Genomic_DNA"/>
</dbReference>
<dbReference type="PANTHER" id="PTHR30163">
    <property type="entry name" value="MEMBRANE-BOUND LYTIC MUREIN TRANSGLYCOSYLASE B"/>
    <property type="match status" value="1"/>
</dbReference>
<dbReference type="AlphaFoldDB" id="A0A2A9FII9"/>
<evidence type="ECO:0000313" key="3">
    <source>
        <dbReference type="Proteomes" id="UP000243542"/>
    </source>
</evidence>
<proteinExistence type="predicted"/>
<dbReference type="InterPro" id="IPR043426">
    <property type="entry name" value="MltB-like"/>
</dbReference>
<keyword evidence="3" id="KW-1185">Reference proteome</keyword>
<dbReference type="GO" id="GO:0008933">
    <property type="term" value="F:peptidoglycan lytic transglycosylase activity"/>
    <property type="evidence" value="ECO:0007669"/>
    <property type="project" value="TreeGrafter"/>
</dbReference>
<name>A0A2A9FII9_9PSEU</name>
<dbReference type="Gene3D" id="1.10.530.10">
    <property type="match status" value="1"/>
</dbReference>
<dbReference type="Proteomes" id="UP000243542">
    <property type="component" value="Unassembled WGS sequence"/>
</dbReference>
<organism evidence="2 3">
    <name type="scientific">Amycolatopsis sulphurea</name>
    <dbReference type="NCBI Taxonomy" id="76022"/>
    <lineage>
        <taxon>Bacteria</taxon>
        <taxon>Bacillati</taxon>
        <taxon>Actinomycetota</taxon>
        <taxon>Actinomycetes</taxon>
        <taxon>Pseudonocardiales</taxon>
        <taxon>Pseudonocardiaceae</taxon>
        <taxon>Amycolatopsis</taxon>
    </lineage>
</organism>
<reference evidence="2 3" key="1">
    <citation type="submission" date="2017-10" db="EMBL/GenBank/DDBJ databases">
        <title>Sequencing the genomes of 1000 actinobacteria strains.</title>
        <authorList>
            <person name="Klenk H.-P."/>
        </authorList>
    </citation>
    <scope>NUCLEOTIDE SEQUENCE [LARGE SCALE GENOMIC DNA]</scope>
    <source>
        <strain evidence="2 3">DSM 46092</strain>
    </source>
</reference>
<feature type="region of interest" description="Disordered" evidence="1">
    <location>
        <begin position="42"/>
        <end position="75"/>
    </location>
</feature>